<gene>
    <name evidence="2" type="ORF">SAE01_09080</name>
</gene>
<dbReference type="InterPro" id="IPR029442">
    <property type="entry name" value="GyrI-like"/>
</dbReference>
<evidence type="ECO:0000313" key="3">
    <source>
        <dbReference type="Proteomes" id="UP000321513"/>
    </source>
</evidence>
<name>A0A512B8X8_9BACT</name>
<dbReference type="AlphaFoldDB" id="A0A512B8X8"/>
<dbReference type="OrthoDB" id="9807923at2"/>
<dbReference type="InterPro" id="IPR011256">
    <property type="entry name" value="Reg_factor_effector_dom_sf"/>
</dbReference>
<comment type="caution">
    <text evidence="2">The sequence shown here is derived from an EMBL/GenBank/DDBJ whole genome shotgun (WGS) entry which is preliminary data.</text>
</comment>
<dbReference type="Gene3D" id="3.20.80.10">
    <property type="entry name" value="Regulatory factor, effector binding domain"/>
    <property type="match status" value="1"/>
</dbReference>
<evidence type="ECO:0000259" key="1">
    <source>
        <dbReference type="Pfam" id="PF06445"/>
    </source>
</evidence>
<proteinExistence type="predicted"/>
<evidence type="ECO:0000313" key="2">
    <source>
        <dbReference type="EMBL" id="GEO08412.1"/>
    </source>
</evidence>
<dbReference type="EMBL" id="BJYT01000002">
    <property type="protein sequence ID" value="GEO08412.1"/>
    <property type="molecule type" value="Genomic_DNA"/>
</dbReference>
<dbReference type="Pfam" id="PF06445">
    <property type="entry name" value="GyrI-like"/>
    <property type="match status" value="1"/>
</dbReference>
<feature type="domain" description="GyrI-like small molecule binding" evidence="1">
    <location>
        <begin position="146"/>
        <end position="279"/>
    </location>
</feature>
<organism evidence="2 3">
    <name type="scientific">Segetibacter aerophilus</name>
    <dbReference type="NCBI Taxonomy" id="670293"/>
    <lineage>
        <taxon>Bacteria</taxon>
        <taxon>Pseudomonadati</taxon>
        <taxon>Bacteroidota</taxon>
        <taxon>Chitinophagia</taxon>
        <taxon>Chitinophagales</taxon>
        <taxon>Chitinophagaceae</taxon>
        <taxon>Segetibacter</taxon>
    </lineage>
</organism>
<keyword evidence="3" id="KW-1185">Reference proteome</keyword>
<dbReference type="Proteomes" id="UP000321513">
    <property type="component" value="Unassembled WGS sequence"/>
</dbReference>
<accession>A0A512B8X8</accession>
<reference evidence="2 3" key="1">
    <citation type="submission" date="2019-07" db="EMBL/GenBank/DDBJ databases">
        <title>Whole genome shotgun sequence of Segetibacter aerophilus NBRC 106135.</title>
        <authorList>
            <person name="Hosoyama A."/>
            <person name="Uohara A."/>
            <person name="Ohji S."/>
            <person name="Ichikawa N."/>
        </authorList>
    </citation>
    <scope>NUCLEOTIDE SEQUENCE [LARGE SCALE GENOMIC DNA]</scope>
    <source>
        <strain evidence="2 3">NBRC 106135</strain>
    </source>
</reference>
<sequence length="280" mass="32218">MKANENATFRNLSDQNNWTKWWPSQIKEDLRKGYFSFNGYNYELTKKLYNAIEVNMVMGNKAFTGDIILTPIAPDSIAVKWESTLTTGNNPLNKILSYQQAKRIKNNMRVILDSLKSFSENEQRVYACNIQRTTVKDTFLVAAKLTTTHYPSTTEIYNLVETLKKYIESRGASKTNYPMLNVTTNDSIEYTTMVAIPTNKVLPDNGNIAFKILMSDKDKTLTTEVKGGVQNIKKAYKELNMYMKDYNLSSRVIDWQSLITDRSKETDSTKWITKIYIPIV</sequence>
<protein>
    <recommendedName>
        <fullName evidence="1">GyrI-like small molecule binding domain-containing protein</fullName>
    </recommendedName>
</protein>